<dbReference type="Proteomes" id="UP000694728">
    <property type="component" value="Unplaced"/>
</dbReference>
<accession>A0A4X1TQN5</accession>
<sequence>MAGPTTDRKFYFKGYQKFQSTSTLTSLMGCRVASLEGLELLIKYLKLQARTLPTIKPT</sequence>
<dbReference type="AlphaFoldDB" id="A0A4X1TQN5"/>
<evidence type="ECO:0000313" key="3">
    <source>
        <dbReference type="Ensembl" id="ENSSSCP00070017511.1"/>
    </source>
</evidence>
<name>A0A4X1TQN5_PIG</name>
<dbReference type="Ensembl" id="ENSSSCT00025102269.1">
    <property type="protein sequence ID" value="ENSSSCP00025045243.1"/>
    <property type="gene ID" value="ENSSSCG00025074206.1"/>
</dbReference>
<reference evidence="3" key="2">
    <citation type="submission" date="2025-05" db="UniProtKB">
        <authorList>
            <consortium name="Ensembl"/>
        </authorList>
    </citation>
    <scope>IDENTIFICATION</scope>
</reference>
<dbReference type="Ensembl" id="ENSSSCT00045038401.1">
    <property type="protein sequence ID" value="ENSSSCP00045026690.1"/>
    <property type="gene ID" value="ENSSSCG00045022429.1"/>
</dbReference>
<organism evidence="3 4">
    <name type="scientific">Sus scrofa</name>
    <name type="common">Pig</name>
    <dbReference type="NCBI Taxonomy" id="9823"/>
    <lineage>
        <taxon>Eukaryota</taxon>
        <taxon>Metazoa</taxon>
        <taxon>Chordata</taxon>
        <taxon>Craniata</taxon>
        <taxon>Vertebrata</taxon>
        <taxon>Euteleostomi</taxon>
        <taxon>Mammalia</taxon>
        <taxon>Eutheria</taxon>
        <taxon>Laurasiatheria</taxon>
        <taxon>Artiodactyla</taxon>
        <taxon>Suina</taxon>
        <taxon>Suidae</taxon>
        <taxon>Sus</taxon>
    </lineage>
</organism>
<evidence type="ECO:0000313" key="1">
    <source>
        <dbReference type="Ensembl" id="ENSSSCP00025045243.1"/>
    </source>
</evidence>
<dbReference type="ExpressionAtlas" id="A0A4X1TQN5">
    <property type="expression patterns" value="baseline and differential"/>
</dbReference>
<proteinExistence type="predicted"/>
<reference evidence="3 4" key="1">
    <citation type="submission" date="2017-08" db="EMBL/GenBank/DDBJ databases">
        <title>USMARCv1.0.</title>
        <authorList>
            <person name="Hannum G.I."/>
            <person name="Koren S."/>
            <person name="Schroeder S.G."/>
            <person name="Chin S.C."/>
            <person name="Nonneman D.J."/>
            <person name="Becker S.A."/>
            <person name="Rosen B.D."/>
            <person name="Bickhart D.M."/>
            <person name="Putnam N.H."/>
            <person name="Green R.E."/>
            <person name="Tuggle C.K."/>
            <person name="Liu H."/>
            <person name="Rohrer G.A."/>
            <person name="Warr A."/>
            <person name="Hall R."/>
            <person name="Kim K."/>
            <person name="Hume D.A."/>
            <person name="Talbot R."/>
            <person name="Chow W."/>
            <person name="Howe K."/>
            <person name="Schwartz A.S."/>
            <person name="Watson M."/>
            <person name="Archibald A.L."/>
            <person name="Phillippy A.M."/>
            <person name="Smith T.P.L."/>
        </authorList>
    </citation>
    <scope>NUCLEOTIDE SEQUENCE [LARGE SCALE GENOMIC DNA]</scope>
</reference>
<protein>
    <submittedName>
        <fullName evidence="2">TATA-box binding protein associated factor 5</fullName>
    </submittedName>
</protein>
<dbReference type="InterPro" id="IPR009125">
    <property type="entry name" value="ATPMK"/>
</dbReference>
<dbReference type="Ensembl" id="ENSSSCT00035071848.1">
    <property type="protein sequence ID" value="ENSSSCP00035029159.1"/>
    <property type="gene ID" value="ENSSSCG00035053838.1"/>
</dbReference>
<dbReference type="Ensembl" id="ENSSSCT00070021187.1">
    <property type="protein sequence ID" value="ENSSSCP00070017511.1"/>
    <property type="gene ID" value="ENSSSCG00070010924.1"/>
</dbReference>
<dbReference type="Proteomes" id="UP000694727">
    <property type="component" value="Unplaced"/>
</dbReference>
<gene>
    <name evidence="1" type="primary">TAF5</name>
</gene>
<dbReference type="Proteomes" id="UP000314985">
    <property type="component" value="Chromosome 14"/>
</dbReference>
<evidence type="ECO:0000313" key="4">
    <source>
        <dbReference type="Proteomes" id="UP000314985"/>
    </source>
</evidence>
<dbReference type="Proteomes" id="UP000694720">
    <property type="component" value="Unplaced"/>
</dbReference>
<evidence type="ECO:0000313" key="2">
    <source>
        <dbReference type="Ensembl" id="ENSSSCP00035029159.1"/>
    </source>
</evidence>
<dbReference type="PRINTS" id="PR01821">
    <property type="entry name" value="DAPIT"/>
</dbReference>